<dbReference type="InterPro" id="IPR012467">
    <property type="entry name" value="DUF1684"/>
</dbReference>
<proteinExistence type="predicted"/>
<evidence type="ECO:0000313" key="2">
    <source>
        <dbReference type="Proteomes" id="UP000533269"/>
    </source>
</evidence>
<dbReference type="AlphaFoldDB" id="A0A7W4TPZ1"/>
<dbReference type="PANTHER" id="PTHR41913">
    <property type="entry name" value="DUF1684 DOMAIN-CONTAINING PROTEIN"/>
    <property type="match status" value="1"/>
</dbReference>
<dbReference type="EMBL" id="JACHVY010000003">
    <property type="protein sequence ID" value="MBB2902548.1"/>
    <property type="molecule type" value="Genomic_DNA"/>
</dbReference>
<protein>
    <recommendedName>
        <fullName evidence="3">DUF1684 domain-containing protein</fullName>
    </recommendedName>
</protein>
<sequence length="205" mass="21251">MTPTDPSPRLDVLDWRRRVGALYADVRAAADPAEGHARWVAGRDELFATHPASPLLPADRAAFTGLPVAPYDPAARFVVPVEPAPPLTREAATGTDGTVSFERVGTVALAGVGTLDVWWLDQYGGGLFLPLKDPGPGYGGGRYVLDTVKGADLGSTAAGLVVDLNFAYPPSCAYDPAWACPLPAPGNTVAVAVTAGEAAGDWSAR</sequence>
<evidence type="ECO:0000313" key="1">
    <source>
        <dbReference type="EMBL" id="MBB2902548.1"/>
    </source>
</evidence>
<dbReference type="Pfam" id="PF07920">
    <property type="entry name" value="DUF1684"/>
    <property type="match status" value="1"/>
</dbReference>
<dbReference type="RefSeq" id="WP_183392301.1">
    <property type="nucleotide sequence ID" value="NZ_JACHVY010000003.1"/>
</dbReference>
<dbReference type="Proteomes" id="UP000533269">
    <property type="component" value="Unassembled WGS sequence"/>
</dbReference>
<evidence type="ECO:0008006" key="3">
    <source>
        <dbReference type="Google" id="ProtNLM"/>
    </source>
</evidence>
<comment type="caution">
    <text evidence="1">The sequence shown here is derived from an EMBL/GenBank/DDBJ whole genome shotgun (WGS) entry which is preliminary data.</text>
</comment>
<reference evidence="1 2" key="1">
    <citation type="submission" date="2020-08" db="EMBL/GenBank/DDBJ databases">
        <title>The Agave Microbiome: Exploring the role of microbial communities in plant adaptations to desert environments.</title>
        <authorList>
            <person name="Partida-Martinez L.P."/>
        </authorList>
    </citation>
    <scope>NUCLEOTIDE SEQUENCE [LARGE SCALE GENOMIC DNA]</scope>
    <source>
        <strain evidence="1 2">AS2.23</strain>
    </source>
</reference>
<gene>
    <name evidence="1" type="ORF">FHR75_003379</name>
</gene>
<organism evidence="1 2">
    <name type="scientific">Kineococcus radiotolerans</name>
    <dbReference type="NCBI Taxonomy" id="131568"/>
    <lineage>
        <taxon>Bacteria</taxon>
        <taxon>Bacillati</taxon>
        <taxon>Actinomycetota</taxon>
        <taxon>Actinomycetes</taxon>
        <taxon>Kineosporiales</taxon>
        <taxon>Kineosporiaceae</taxon>
        <taxon>Kineococcus</taxon>
    </lineage>
</organism>
<dbReference type="PANTHER" id="PTHR41913:SF1">
    <property type="entry name" value="DUF1684 DOMAIN-CONTAINING PROTEIN"/>
    <property type="match status" value="1"/>
</dbReference>
<accession>A0A7W4TPZ1</accession>
<name>A0A7W4TPZ1_KINRA</name>
<reference evidence="1 2" key="2">
    <citation type="submission" date="2020-08" db="EMBL/GenBank/DDBJ databases">
        <authorList>
            <person name="Partida-Martinez L."/>
            <person name="Huntemann M."/>
            <person name="Clum A."/>
            <person name="Wang J."/>
            <person name="Palaniappan K."/>
            <person name="Ritter S."/>
            <person name="Chen I.-M."/>
            <person name="Stamatis D."/>
            <person name="Reddy T."/>
            <person name="O'Malley R."/>
            <person name="Daum C."/>
            <person name="Shapiro N."/>
            <person name="Ivanova N."/>
            <person name="Kyrpides N."/>
            <person name="Woyke T."/>
        </authorList>
    </citation>
    <scope>NUCLEOTIDE SEQUENCE [LARGE SCALE GENOMIC DNA]</scope>
    <source>
        <strain evidence="1 2">AS2.23</strain>
    </source>
</reference>